<dbReference type="AlphaFoldDB" id="A0A8I3A889"/>
<sequence length="318" mass="35490">MVSLLRRILVVYHIADVIPGNASVQHTSSSTRSYRDFVPLIQPVSPSTTGALLSICRQAPGLTLASHREDLVGEALDTLQKKYDIKRDEIHIQTKFTPVGGQDLNKPIPYNVSDAVKDQIAASLRVSLHNLRTSYIDSYLLHSPLRTMKGTLEAWRALMAAQDAGTVRKIGVSNVYDTRVLAALGELRKVQVVQNRWYEGNLWDPDVWKYCKDHGIEYQCVPLPCPLVPAINDSRRSFWTLSGSTSLLTHPAVVTIAGRLDVTPAQVIYKLAQLHSIVPLTGTTNELHMQQDLAAERIAFMEDVDGEVRNITKFIWGR</sequence>
<accession>A0A8I3A889</accession>
<dbReference type="Gene3D" id="3.20.20.100">
    <property type="entry name" value="NADP-dependent oxidoreductase domain"/>
    <property type="match status" value="1"/>
</dbReference>
<dbReference type="InterPro" id="IPR023210">
    <property type="entry name" value="NADP_OxRdtase_dom"/>
</dbReference>
<evidence type="ECO:0000256" key="2">
    <source>
        <dbReference type="ARBA" id="ARBA00022857"/>
    </source>
</evidence>
<evidence type="ECO:0000256" key="3">
    <source>
        <dbReference type="ARBA" id="ARBA00023002"/>
    </source>
</evidence>
<keyword evidence="2" id="KW-0521">NADP</keyword>
<dbReference type="PANTHER" id="PTHR43827">
    <property type="entry name" value="2,5-DIKETO-D-GLUCONIC ACID REDUCTASE"/>
    <property type="match status" value="1"/>
</dbReference>
<keyword evidence="3" id="KW-0560">Oxidoreductase</keyword>
<comment type="similarity">
    <text evidence="1">Belongs to the aldo/keto reductase family.</text>
</comment>
<name>A0A8I3A889_9AGAM</name>
<comment type="caution">
    <text evidence="5">The sequence shown here is derived from an EMBL/GenBank/DDBJ whole genome shotgun (WGS) entry which is preliminary data.</text>
</comment>
<gene>
    <name evidence="5" type="ORF">JVT61DRAFT_3093</name>
</gene>
<dbReference type="OrthoDB" id="5357513at2759"/>
<evidence type="ECO:0000259" key="4">
    <source>
        <dbReference type="Pfam" id="PF00248"/>
    </source>
</evidence>
<dbReference type="SUPFAM" id="SSF51430">
    <property type="entry name" value="NAD(P)-linked oxidoreductase"/>
    <property type="match status" value="1"/>
</dbReference>
<dbReference type="Pfam" id="PF00248">
    <property type="entry name" value="Aldo_ket_red"/>
    <property type="match status" value="1"/>
</dbReference>
<dbReference type="EMBL" id="JAGFBS010000014">
    <property type="protein sequence ID" value="KAG6375533.1"/>
    <property type="molecule type" value="Genomic_DNA"/>
</dbReference>
<dbReference type="Proteomes" id="UP000683000">
    <property type="component" value="Unassembled WGS sequence"/>
</dbReference>
<proteinExistence type="inferred from homology"/>
<dbReference type="PANTHER" id="PTHR43827:SF3">
    <property type="entry name" value="NADP-DEPENDENT OXIDOREDUCTASE DOMAIN-CONTAINING PROTEIN"/>
    <property type="match status" value="1"/>
</dbReference>
<keyword evidence="6" id="KW-1185">Reference proteome</keyword>
<dbReference type="InterPro" id="IPR036812">
    <property type="entry name" value="NAD(P)_OxRdtase_dom_sf"/>
</dbReference>
<protein>
    <submittedName>
        <fullName evidence="5">NADP-dependent oxidoreductase domain-containing protein</fullName>
    </submittedName>
</protein>
<evidence type="ECO:0000256" key="1">
    <source>
        <dbReference type="ARBA" id="ARBA00007905"/>
    </source>
</evidence>
<organism evidence="5 6">
    <name type="scientific">Boletus reticuloceps</name>
    <dbReference type="NCBI Taxonomy" id="495285"/>
    <lineage>
        <taxon>Eukaryota</taxon>
        <taxon>Fungi</taxon>
        <taxon>Dikarya</taxon>
        <taxon>Basidiomycota</taxon>
        <taxon>Agaricomycotina</taxon>
        <taxon>Agaricomycetes</taxon>
        <taxon>Agaricomycetidae</taxon>
        <taxon>Boletales</taxon>
        <taxon>Boletineae</taxon>
        <taxon>Boletaceae</taxon>
        <taxon>Boletoideae</taxon>
        <taxon>Boletus</taxon>
    </lineage>
</organism>
<dbReference type="PRINTS" id="PR00069">
    <property type="entry name" value="ALDKETRDTASE"/>
</dbReference>
<dbReference type="InterPro" id="IPR020471">
    <property type="entry name" value="AKR"/>
</dbReference>
<feature type="domain" description="NADP-dependent oxidoreductase" evidence="4">
    <location>
        <begin position="69"/>
        <end position="304"/>
    </location>
</feature>
<dbReference type="GO" id="GO:0016616">
    <property type="term" value="F:oxidoreductase activity, acting on the CH-OH group of donors, NAD or NADP as acceptor"/>
    <property type="evidence" value="ECO:0007669"/>
    <property type="project" value="UniProtKB-ARBA"/>
</dbReference>
<evidence type="ECO:0000313" key="5">
    <source>
        <dbReference type="EMBL" id="KAG6375533.1"/>
    </source>
</evidence>
<reference evidence="5" key="1">
    <citation type="submission" date="2021-03" db="EMBL/GenBank/DDBJ databases">
        <title>Evolutionary innovations through gain and loss of genes in the ectomycorrhizal Boletales.</title>
        <authorList>
            <person name="Wu G."/>
            <person name="Miyauchi S."/>
            <person name="Morin E."/>
            <person name="Yang Z.-L."/>
            <person name="Xu J."/>
            <person name="Martin F.M."/>
        </authorList>
    </citation>
    <scope>NUCLEOTIDE SEQUENCE</scope>
    <source>
        <strain evidence="5">BR01</strain>
    </source>
</reference>
<evidence type="ECO:0000313" key="6">
    <source>
        <dbReference type="Proteomes" id="UP000683000"/>
    </source>
</evidence>